<dbReference type="Gene3D" id="1.10.10.60">
    <property type="entry name" value="Homeodomain-like"/>
    <property type="match status" value="1"/>
</dbReference>
<dbReference type="RefSeq" id="WP_254746534.1">
    <property type="nucleotide sequence ID" value="NZ_JANCLU010000036.1"/>
</dbReference>
<gene>
    <name evidence="2" type="ORF">NK718_21375</name>
</gene>
<keyword evidence="3" id="KW-1185">Reference proteome</keyword>
<protein>
    <submittedName>
        <fullName evidence="2">GcrA cell cycle regulator</fullName>
    </submittedName>
</protein>
<accession>A0ABT1LIX8</accession>
<evidence type="ECO:0000256" key="1">
    <source>
        <dbReference type="SAM" id="MobiDB-lite"/>
    </source>
</evidence>
<comment type="caution">
    <text evidence="2">The sequence shown here is derived from an EMBL/GenBank/DDBJ whole genome shotgun (WGS) entry which is preliminary data.</text>
</comment>
<dbReference type="Pfam" id="PF07750">
    <property type="entry name" value="GcrA"/>
    <property type="match status" value="1"/>
</dbReference>
<organism evidence="2 3">
    <name type="scientific">Alsobacter ponti</name>
    <dbReference type="NCBI Taxonomy" id="2962936"/>
    <lineage>
        <taxon>Bacteria</taxon>
        <taxon>Pseudomonadati</taxon>
        <taxon>Pseudomonadota</taxon>
        <taxon>Alphaproteobacteria</taxon>
        <taxon>Hyphomicrobiales</taxon>
        <taxon>Alsobacteraceae</taxon>
        <taxon>Alsobacter</taxon>
    </lineage>
</organism>
<feature type="region of interest" description="Disordered" evidence="1">
    <location>
        <begin position="48"/>
        <end position="92"/>
    </location>
</feature>
<feature type="compositionally biased region" description="Gly residues" evidence="1">
    <location>
        <begin position="76"/>
        <end position="86"/>
    </location>
</feature>
<proteinExistence type="predicted"/>
<evidence type="ECO:0000313" key="3">
    <source>
        <dbReference type="Proteomes" id="UP001205890"/>
    </source>
</evidence>
<dbReference type="Proteomes" id="UP001205890">
    <property type="component" value="Unassembled WGS sequence"/>
</dbReference>
<feature type="compositionally biased region" description="Low complexity" evidence="1">
    <location>
        <begin position="49"/>
        <end position="58"/>
    </location>
</feature>
<evidence type="ECO:0000313" key="2">
    <source>
        <dbReference type="EMBL" id="MCP8941081.1"/>
    </source>
</evidence>
<name>A0ABT1LIX8_9HYPH</name>
<reference evidence="2 3" key="1">
    <citation type="submission" date="2022-07" db="EMBL/GenBank/DDBJ databases">
        <authorList>
            <person name="Li W.-J."/>
            <person name="Deng Q.-Q."/>
        </authorList>
    </citation>
    <scope>NUCLEOTIDE SEQUENCE [LARGE SCALE GENOMIC DNA]</scope>
    <source>
        <strain evidence="2 3">SYSU M60028</strain>
    </source>
</reference>
<dbReference type="EMBL" id="JANCLU010000036">
    <property type="protein sequence ID" value="MCP8941081.1"/>
    <property type="molecule type" value="Genomic_DNA"/>
</dbReference>
<dbReference type="InterPro" id="IPR011681">
    <property type="entry name" value="GcrA"/>
</dbReference>
<sequence length="181" mass="19247">MSWTDERVELLKRLWNQGLSASQIAGELGAGVTRNAVIGKVHRLGLSGRAKSPAPAAARPRKATRAPSHPMSHGAHQGGGGGGGVRGNLALSSKPAVAPSPMVYVAPTPRPEVEVVVPMSERVTIMELRESMCRWPHGDPTSPEFRFCGAKSPPGTPYCGYHAQIAYQPSVDRRKKAAPRA</sequence>